<protein>
    <submittedName>
        <fullName evidence="1">Uncharacterized protein</fullName>
    </submittedName>
</protein>
<dbReference type="OrthoDB" id="2466346at2759"/>
<proteinExistence type="predicted"/>
<name>A0A8H4AEM8_GIGMA</name>
<dbReference type="Proteomes" id="UP000439903">
    <property type="component" value="Unassembled WGS sequence"/>
</dbReference>
<evidence type="ECO:0000313" key="2">
    <source>
        <dbReference type="Proteomes" id="UP000439903"/>
    </source>
</evidence>
<organism evidence="1 2">
    <name type="scientific">Gigaspora margarita</name>
    <dbReference type="NCBI Taxonomy" id="4874"/>
    <lineage>
        <taxon>Eukaryota</taxon>
        <taxon>Fungi</taxon>
        <taxon>Fungi incertae sedis</taxon>
        <taxon>Mucoromycota</taxon>
        <taxon>Glomeromycotina</taxon>
        <taxon>Glomeromycetes</taxon>
        <taxon>Diversisporales</taxon>
        <taxon>Gigasporaceae</taxon>
        <taxon>Gigaspora</taxon>
    </lineage>
</organism>
<comment type="caution">
    <text evidence="1">The sequence shown here is derived from an EMBL/GenBank/DDBJ whole genome shotgun (WGS) entry which is preliminary data.</text>
</comment>
<accession>A0A8H4AEM8</accession>
<dbReference type="AlphaFoldDB" id="A0A8H4AEM8"/>
<sequence>MTKKFLLPLLLSDSQKIHSKILLFIENLRRQEISFQSLSEVEGSDWHEQVKTLCTRISSSSTNSKTRLGYYYYLGTLCEAYSWNEIACNEIRQYFPPKKCPDIWKTAQRTFKLYSIQG</sequence>
<keyword evidence="2" id="KW-1185">Reference proteome</keyword>
<gene>
    <name evidence="1" type="ORF">F8M41_022739</name>
</gene>
<dbReference type="EMBL" id="WTPW01000715">
    <property type="protein sequence ID" value="KAF0485906.1"/>
    <property type="molecule type" value="Genomic_DNA"/>
</dbReference>
<evidence type="ECO:0000313" key="1">
    <source>
        <dbReference type="EMBL" id="KAF0485906.1"/>
    </source>
</evidence>
<reference evidence="1 2" key="1">
    <citation type="journal article" date="2019" name="Environ. Microbiol.">
        <title>At the nexus of three kingdoms: the genome of the mycorrhizal fungus Gigaspora margarita provides insights into plant, endobacterial and fungal interactions.</title>
        <authorList>
            <person name="Venice F."/>
            <person name="Ghignone S."/>
            <person name="Salvioli di Fossalunga A."/>
            <person name="Amselem J."/>
            <person name="Novero M."/>
            <person name="Xianan X."/>
            <person name="Sedzielewska Toro K."/>
            <person name="Morin E."/>
            <person name="Lipzen A."/>
            <person name="Grigoriev I.V."/>
            <person name="Henrissat B."/>
            <person name="Martin F.M."/>
            <person name="Bonfante P."/>
        </authorList>
    </citation>
    <scope>NUCLEOTIDE SEQUENCE [LARGE SCALE GENOMIC DNA]</scope>
    <source>
        <strain evidence="1 2">BEG34</strain>
    </source>
</reference>